<comment type="caution">
    <text evidence="2">The sequence shown here is derived from an EMBL/GenBank/DDBJ whole genome shotgun (WGS) entry which is preliminary data.</text>
</comment>
<organism evidence="2 3">
    <name type="scientific">Streptomyces endocoffeicus</name>
    <dbReference type="NCBI Taxonomy" id="2898945"/>
    <lineage>
        <taxon>Bacteria</taxon>
        <taxon>Bacillati</taxon>
        <taxon>Actinomycetota</taxon>
        <taxon>Actinomycetes</taxon>
        <taxon>Kitasatosporales</taxon>
        <taxon>Streptomycetaceae</taxon>
        <taxon>Streptomyces</taxon>
    </lineage>
</organism>
<evidence type="ECO:0000313" key="3">
    <source>
        <dbReference type="Proteomes" id="UP000621510"/>
    </source>
</evidence>
<protein>
    <recommendedName>
        <fullName evidence="4">Lipoprotein CseA</fullName>
    </recommendedName>
</protein>
<reference evidence="2 3" key="1">
    <citation type="submission" date="2021-01" db="EMBL/GenBank/DDBJ databases">
        <title>WGS of actinomycetes isolated from Thailand.</title>
        <authorList>
            <person name="Thawai C."/>
        </authorList>
    </citation>
    <scope>NUCLEOTIDE SEQUENCE [LARGE SCALE GENOMIC DNA]</scope>
    <source>
        <strain evidence="2 3">CA3R110</strain>
    </source>
</reference>
<feature type="region of interest" description="Disordered" evidence="1">
    <location>
        <begin position="202"/>
        <end position="233"/>
    </location>
</feature>
<dbReference type="Proteomes" id="UP000621510">
    <property type="component" value="Unassembled WGS sequence"/>
</dbReference>
<sequence length="233" mass="24288">MLTGGAVVGLAAAGGWMLAGCGDASQGVRKEGPASTEWASAAADSGAYAGGRASGRPSPAAGKKVDVIKLVKADPQVSDDLKTSLKPCPTAKERESKQEIKGYPVDVTSGRLTGSADSDLVINVMSCADGFGIGSYVYRKVGDRYENVFSDEQPPVYADVAKDELRVTKLSYTSGDSVCCPSSETVITYGWSGADRSFAVRSRERTDYSKNVPTPKEEATPAPTARADDGTEG</sequence>
<dbReference type="RefSeq" id="WP_201857126.1">
    <property type="nucleotide sequence ID" value="NZ_JAERRG010000030.1"/>
</dbReference>
<dbReference type="EMBL" id="JAERRG010000030">
    <property type="protein sequence ID" value="MBL1119353.1"/>
    <property type="molecule type" value="Genomic_DNA"/>
</dbReference>
<keyword evidence="3" id="KW-1185">Reference proteome</keyword>
<evidence type="ECO:0008006" key="4">
    <source>
        <dbReference type="Google" id="ProtNLM"/>
    </source>
</evidence>
<accession>A0ABS1Q3V8</accession>
<evidence type="ECO:0000256" key="1">
    <source>
        <dbReference type="SAM" id="MobiDB-lite"/>
    </source>
</evidence>
<evidence type="ECO:0000313" key="2">
    <source>
        <dbReference type="EMBL" id="MBL1119353.1"/>
    </source>
</evidence>
<proteinExistence type="predicted"/>
<name>A0ABS1Q3V8_9ACTN</name>
<gene>
    <name evidence="2" type="ORF">JK364_44390</name>
</gene>